<dbReference type="OrthoDB" id="3851806at2"/>
<keyword evidence="3" id="KW-1185">Reference proteome</keyword>
<reference evidence="2 3" key="1">
    <citation type="submission" date="2018-06" db="EMBL/GenBank/DDBJ databases">
        <title>Streptacidiphilus pinicola sp. nov., isolated from pine grove soil.</title>
        <authorList>
            <person name="Roh S.G."/>
            <person name="Park S."/>
            <person name="Kim M.-K."/>
            <person name="Yun B.-R."/>
            <person name="Park J."/>
            <person name="Kim M.J."/>
            <person name="Kim Y.S."/>
            <person name="Kim S.B."/>
        </authorList>
    </citation>
    <scope>NUCLEOTIDE SEQUENCE [LARGE SCALE GENOMIC DNA]</scope>
    <source>
        <strain evidence="2 3">MMS16-CNU450</strain>
    </source>
</reference>
<evidence type="ECO:0000259" key="1">
    <source>
        <dbReference type="Pfam" id="PF21806"/>
    </source>
</evidence>
<proteinExistence type="predicted"/>
<protein>
    <recommendedName>
        <fullName evidence="1">DUF6879 domain-containing protein</fullName>
    </recommendedName>
</protein>
<dbReference type="EMBL" id="QKYN01000043">
    <property type="protein sequence ID" value="RAG85308.1"/>
    <property type="molecule type" value="Genomic_DNA"/>
</dbReference>
<sequence>MSSNFPAFAELIAQTEHCAWHLQLRDDRTLVHAPEGHGDFAALVRDAVGRGIDWRRARIVPEPAGAVVQDAWETTTQVNVPAGEKVRWLPRQRAADLLLPGNDFWVFDDRLLRWTHLQRDGSWGRHEFSRDPELIRRCRQAFEAVWERAVDHAEFTPSRRQPTAA</sequence>
<dbReference type="Proteomes" id="UP000248889">
    <property type="component" value="Unassembled WGS sequence"/>
</dbReference>
<accession>A0A2X0JCJ8</accession>
<evidence type="ECO:0000313" key="2">
    <source>
        <dbReference type="EMBL" id="RAG85308.1"/>
    </source>
</evidence>
<name>A0A2X0JCJ8_9ACTN</name>
<dbReference type="AlphaFoldDB" id="A0A2X0JCJ8"/>
<dbReference type="InterPro" id="IPR049244">
    <property type="entry name" value="DUF6879"/>
</dbReference>
<comment type="caution">
    <text evidence="2">The sequence shown here is derived from an EMBL/GenBank/DDBJ whole genome shotgun (WGS) entry which is preliminary data.</text>
</comment>
<gene>
    <name evidence="2" type="ORF">DN069_12255</name>
</gene>
<feature type="domain" description="DUF6879" evidence="1">
    <location>
        <begin position="34"/>
        <end position="156"/>
    </location>
</feature>
<organism evidence="2 3">
    <name type="scientific">Streptacidiphilus pinicola</name>
    <dbReference type="NCBI Taxonomy" id="2219663"/>
    <lineage>
        <taxon>Bacteria</taxon>
        <taxon>Bacillati</taxon>
        <taxon>Actinomycetota</taxon>
        <taxon>Actinomycetes</taxon>
        <taxon>Kitasatosporales</taxon>
        <taxon>Streptomycetaceae</taxon>
        <taxon>Streptacidiphilus</taxon>
    </lineage>
</organism>
<dbReference type="RefSeq" id="WP_111500969.1">
    <property type="nucleotide sequence ID" value="NZ_QKYN01000043.1"/>
</dbReference>
<dbReference type="Pfam" id="PF21806">
    <property type="entry name" value="DUF6879"/>
    <property type="match status" value="1"/>
</dbReference>
<evidence type="ECO:0000313" key="3">
    <source>
        <dbReference type="Proteomes" id="UP000248889"/>
    </source>
</evidence>